<keyword evidence="10" id="KW-1185">Reference proteome</keyword>
<dbReference type="EC" id="2.7.11.1" evidence="1"/>
<feature type="compositionally biased region" description="Pro residues" evidence="7">
    <location>
        <begin position="535"/>
        <end position="556"/>
    </location>
</feature>
<keyword evidence="4" id="KW-0547">Nucleotide-binding</keyword>
<protein>
    <recommendedName>
        <fullName evidence="1">non-specific serine/threonine protein kinase</fullName>
        <ecNumber evidence="1">2.7.11.1</ecNumber>
    </recommendedName>
</protein>
<evidence type="ECO:0000256" key="4">
    <source>
        <dbReference type="ARBA" id="ARBA00022741"/>
    </source>
</evidence>
<keyword evidence="2" id="KW-0723">Serine/threonine-protein kinase</keyword>
<dbReference type="PROSITE" id="PS00109">
    <property type="entry name" value="PROTEIN_KINASE_TYR"/>
    <property type="match status" value="1"/>
</dbReference>
<dbReference type="EMBL" id="JARXVE010000001">
    <property type="protein sequence ID" value="MDH6193585.1"/>
    <property type="molecule type" value="Genomic_DNA"/>
</dbReference>
<name>A0ABT6KUC0_9MYCO</name>
<evidence type="ECO:0000313" key="10">
    <source>
        <dbReference type="Proteomes" id="UP001160130"/>
    </source>
</evidence>
<organism evidence="9 10">
    <name type="scientific">Mycolicibacterium frederiksbergense</name>
    <dbReference type="NCBI Taxonomy" id="117567"/>
    <lineage>
        <taxon>Bacteria</taxon>
        <taxon>Bacillati</taxon>
        <taxon>Actinomycetota</taxon>
        <taxon>Actinomycetes</taxon>
        <taxon>Mycobacteriales</taxon>
        <taxon>Mycobacteriaceae</taxon>
        <taxon>Mycolicibacterium</taxon>
    </lineage>
</organism>
<dbReference type="InterPro" id="IPR008266">
    <property type="entry name" value="Tyr_kinase_AS"/>
</dbReference>
<proteinExistence type="predicted"/>
<dbReference type="InterPro" id="IPR011009">
    <property type="entry name" value="Kinase-like_dom_sf"/>
</dbReference>
<evidence type="ECO:0000256" key="6">
    <source>
        <dbReference type="ARBA" id="ARBA00022840"/>
    </source>
</evidence>
<dbReference type="Gene3D" id="1.10.510.10">
    <property type="entry name" value="Transferase(Phosphotransferase) domain 1"/>
    <property type="match status" value="1"/>
</dbReference>
<dbReference type="SUPFAM" id="SSF56112">
    <property type="entry name" value="Protein kinase-like (PK-like)"/>
    <property type="match status" value="1"/>
</dbReference>
<evidence type="ECO:0000256" key="5">
    <source>
        <dbReference type="ARBA" id="ARBA00022777"/>
    </source>
</evidence>
<keyword evidence="5 9" id="KW-0418">Kinase</keyword>
<reference evidence="9 10" key="1">
    <citation type="submission" date="2023-04" db="EMBL/GenBank/DDBJ databases">
        <title>Forest soil microbial communities from Buena Vista Peninsula, Colon Province, Panama.</title>
        <authorList>
            <person name="Bouskill N."/>
        </authorList>
    </citation>
    <scope>NUCLEOTIDE SEQUENCE [LARGE SCALE GENOMIC DNA]</scope>
    <source>
        <strain evidence="9 10">AC80</strain>
    </source>
</reference>
<feature type="compositionally biased region" description="Low complexity" evidence="7">
    <location>
        <begin position="505"/>
        <end position="514"/>
    </location>
</feature>
<feature type="compositionally biased region" description="Pro residues" evidence="7">
    <location>
        <begin position="515"/>
        <end position="527"/>
    </location>
</feature>
<feature type="domain" description="Protein kinase" evidence="8">
    <location>
        <begin position="12"/>
        <end position="264"/>
    </location>
</feature>
<dbReference type="SMART" id="SM00219">
    <property type="entry name" value="TyrKc"/>
    <property type="match status" value="1"/>
</dbReference>
<keyword evidence="3 9" id="KW-0808">Transferase</keyword>
<evidence type="ECO:0000256" key="1">
    <source>
        <dbReference type="ARBA" id="ARBA00012513"/>
    </source>
</evidence>
<gene>
    <name evidence="9" type="ORF">M2272_000206</name>
</gene>
<evidence type="ECO:0000256" key="3">
    <source>
        <dbReference type="ARBA" id="ARBA00022679"/>
    </source>
</evidence>
<dbReference type="CDD" id="cd14014">
    <property type="entry name" value="STKc_PknB_like"/>
    <property type="match status" value="1"/>
</dbReference>
<dbReference type="GO" id="GO:0004674">
    <property type="term" value="F:protein serine/threonine kinase activity"/>
    <property type="evidence" value="ECO:0007669"/>
    <property type="project" value="UniProtKB-EC"/>
</dbReference>
<dbReference type="PANTHER" id="PTHR43289">
    <property type="entry name" value="MITOGEN-ACTIVATED PROTEIN KINASE KINASE KINASE 20-RELATED"/>
    <property type="match status" value="1"/>
</dbReference>
<dbReference type="InterPro" id="IPR020635">
    <property type="entry name" value="Tyr_kinase_cat_dom"/>
</dbReference>
<dbReference type="Proteomes" id="UP001160130">
    <property type="component" value="Unassembled WGS sequence"/>
</dbReference>
<dbReference type="PANTHER" id="PTHR43289:SF6">
    <property type="entry name" value="SERINE_THREONINE-PROTEIN KINASE NEKL-3"/>
    <property type="match status" value="1"/>
</dbReference>
<feature type="region of interest" description="Disordered" evidence="7">
    <location>
        <begin position="499"/>
        <end position="556"/>
    </location>
</feature>
<evidence type="ECO:0000259" key="8">
    <source>
        <dbReference type="PROSITE" id="PS50011"/>
    </source>
</evidence>
<dbReference type="InterPro" id="IPR000719">
    <property type="entry name" value="Prot_kinase_dom"/>
</dbReference>
<dbReference type="RefSeq" id="WP_280830283.1">
    <property type="nucleotide sequence ID" value="NZ_JARXVE010000001.1"/>
</dbReference>
<dbReference type="PROSITE" id="PS50011">
    <property type="entry name" value="PROTEIN_KINASE_DOM"/>
    <property type="match status" value="1"/>
</dbReference>
<accession>A0ABT6KUC0</accession>
<evidence type="ECO:0000313" key="9">
    <source>
        <dbReference type="EMBL" id="MDH6193585.1"/>
    </source>
</evidence>
<comment type="caution">
    <text evidence="9">The sequence shown here is derived from an EMBL/GenBank/DDBJ whole genome shotgun (WGS) entry which is preliminary data.</text>
</comment>
<evidence type="ECO:0000256" key="7">
    <source>
        <dbReference type="SAM" id="MobiDB-lite"/>
    </source>
</evidence>
<keyword evidence="6" id="KW-0067">ATP-binding</keyword>
<evidence type="ECO:0000256" key="2">
    <source>
        <dbReference type="ARBA" id="ARBA00022527"/>
    </source>
</evidence>
<dbReference type="Pfam" id="PF00069">
    <property type="entry name" value="Pkinase"/>
    <property type="match status" value="1"/>
</dbReference>
<sequence length="556" mass="58193">MPLNAGETFAVFRIIRLLGSGGTGEVYLAQHPRRPRGDALTVLSKDWSAEPEYRERFCREADLAATLWHPNIARVRGRGEHDGQLWMSMDFADGTNLAGLLDQRYPNGLPREQVFHIVIAVAGALDYAHKHGLLHRDVRPANIILSDVDRVAEPQAVLAGLGIARGIGDRSGYAAPEQLVGEDVDGRADQYALACIAYQLLTGEQLFAHSNPAVVVSRHVNSKPPVLADTRPELADLDPVLAKALAKNPADRFASCGAFAHALADETPMPALTLALAPAAPVPSRAATGFRLPETPSWAPVAAIAAAGIVVASVGVWQLWPSPEAAATEQPSQLPSAAIASATNAAITPSPSGPVFDGLYRLDYDNPRATLNGSPWPPAGNQIASYWWAFRSTCKPSGCVATSTRMDSTNHAVPFVEGGGMTAVFRFINNSWQGDPGRGTLPCEAPIVGQAQATDTALALTPQPDGGLAGAQTTTIQSNECGLQGAVITVPVHATRLEDVPPGNPVADPVAVPDPLSPAPQLPPPPAIGSIMTNPAPPAGIMPPDAAPLPPVPVGN</sequence>
<dbReference type="Gene3D" id="3.30.200.20">
    <property type="entry name" value="Phosphorylase Kinase, domain 1"/>
    <property type="match status" value="1"/>
</dbReference>